<dbReference type="SMART" id="SM00729">
    <property type="entry name" value="Elp3"/>
    <property type="match status" value="1"/>
</dbReference>
<protein>
    <recommendedName>
        <fullName evidence="3">7,8-didemethyl-8-hydroxy-5-deazariboflavin synthase</fullName>
        <ecNumber evidence="3">4.3.1.32</ecNumber>
    </recommendedName>
</protein>
<keyword evidence="8" id="KW-0411">Iron-sulfur</keyword>
<keyword evidence="9" id="KW-0456">Lyase</keyword>
<keyword evidence="13" id="KW-1185">Reference proteome</keyword>
<comment type="pathway">
    <text evidence="2">Cofactor biosynthesis; coenzyme F0 biosynthesis.</text>
</comment>
<dbReference type="SFLD" id="SFLDG01064">
    <property type="entry name" value="F420__menaquinone_cofactor_bio"/>
    <property type="match status" value="1"/>
</dbReference>
<evidence type="ECO:0000256" key="9">
    <source>
        <dbReference type="ARBA" id="ARBA00023239"/>
    </source>
</evidence>
<dbReference type="SFLD" id="SFLDS00029">
    <property type="entry name" value="Radical_SAM"/>
    <property type="match status" value="1"/>
</dbReference>
<dbReference type="SFLD" id="SFLDG01388">
    <property type="entry name" value="7_8-didemethyl-8-hydroxy-5-dea"/>
    <property type="match status" value="1"/>
</dbReference>
<dbReference type="SFLD" id="SFLDF00294">
    <property type="entry name" value="7_8-didemethyl-8-hydroxy-5-dea"/>
    <property type="match status" value="1"/>
</dbReference>
<dbReference type="GO" id="GO:0046872">
    <property type="term" value="F:metal ion binding"/>
    <property type="evidence" value="ECO:0007669"/>
    <property type="project" value="UniProtKB-KW"/>
</dbReference>
<comment type="cofactor">
    <cofactor evidence="1">
        <name>[4Fe-4S] cluster</name>
        <dbReference type="ChEBI" id="CHEBI:49883"/>
    </cofactor>
</comment>
<dbReference type="GO" id="GO:0051539">
    <property type="term" value="F:4 iron, 4 sulfur cluster binding"/>
    <property type="evidence" value="ECO:0007669"/>
    <property type="project" value="UniProtKB-KW"/>
</dbReference>
<evidence type="ECO:0000256" key="4">
    <source>
        <dbReference type="ARBA" id="ARBA00022485"/>
    </source>
</evidence>
<comment type="catalytic activity">
    <reaction evidence="10">
        <text>5-amino-5-(4-hydroxybenzyl)-6-(D-ribitylimino)-5,6-dihydrouracil + S-adenosyl-L-methionine = 7,8-didemethyl-8-hydroxy-5-deazariboflavin + 5'-deoxyadenosine + L-methionine + NH4(+) + H(+)</text>
        <dbReference type="Rhea" id="RHEA:55204"/>
        <dbReference type="ChEBI" id="CHEBI:15378"/>
        <dbReference type="ChEBI" id="CHEBI:17319"/>
        <dbReference type="ChEBI" id="CHEBI:28938"/>
        <dbReference type="ChEBI" id="CHEBI:57844"/>
        <dbReference type="ChEBI" id="CHEBI:59789"/>
        <dbReference type="ChEBI" id="CHEBI:59904"/>
        <dbReference type="ChEBI" id="CHEBI:85936"/>
        <dbReference type="EC" id="4.3.1.32"/>
    </reaction>
</comment>
<dbReference type="CDD" id="cd01335">
    <property type="entry name" value="Radical_SAM"/>
    <property type="match status" value="1"/>
</dbReference>
<dbReference type="NCBIfam" id="NF004884">
    <property type="entry name" value="PRK06245.1"/>
    <property type="match status" value="1"/>
</dbReference>
<keyword evidence="6" id="KW-0479">Metal-binding</keyword>
<accession>A0A5C8ZMG6</accession>
<keyword evidence="4" id="KW-0004">4Fe-4S</keyword>
<dbReference type="EMBL" id="VKAC01000001">
    <property type="protein sequence ID" value="TXR58248.1"/>
    <property type="molecule type" value="Genomic_DNA"/>
</dbReference>
<gene>
    <name evidence="12" type="primary">cofG</name>
    <name evidence="12" type="ORF">FMM08_01465</name>
</gene>
<dbReference type="Proteomes" id="UP000321234">
    <property type="component" value="Unassembled WGS sequence"/>
</dbReference>
<dbReference type="InterPro" id="IPR007197">
    <property type="entry name" value="rSAM"/>
</dbReference>
<dbReference type="InterPro" id="IPR058240">
    <property type="entry name" value="rSAM_sf"/>
</dbReference>
<evidence type="ECO:0000256" key="10">
    <source>
        <dbReference type="ARBA" id="ARBA00048974"/>
    </source>
</evidence>
<dbReference type="EC" id="4.3.1.32" evidence="3"/>
<evidence type="ECO:0000259" key="11">
    <source>
        <dbReference type="PROSITE" id="PS51918"/>
    </source>
</evidence>
<comment type="caution">
    <text evidence="12">The sequence shown here is derived from an EMBL/GenBank/DDBJ whole genome shotgun (WGS) entry which is preliminary data.</text>
</comment>
<evidence type="ECO:0000313" key="13">
    <source>
        <dbReference type="Proteomes" id="UP000321234"/>
    </source>
</evidence>
<evidence type="ECO:0000256" key="3">
    <source>
        <dbReference type="ARBA" id="ARBA00012126"/>
    </source>
</evidence>
<name>A0A5C8ZMG6_9ACTN</name>
<dbReference type="InterPro" id="IPR006638">
    <property type="entry name" value="Elp3/MiaA/NifB-like_rSAM"/>
</dbReference>
<evidence type="ECO:0000256" key="8">
    <source>
        <dbReference type="ARBA" id="ARBA00023014"/>
    </source>
</evidence>
<dbReference type="OrthoDB" id="9802027at2"/>
<evidence type="ECO:0000256" key="1">
    <source>
        <dbReference type="ARBA" id="ARBA00001966"/>
    </source>
</evidence>
<evidence type="ECO:0000256" key="7">
    <source>
        <dbReference type="ARBA" id="ARBA00023004"/>
    </source>
</evidence>
<dbReference type="SUPFAM" id="SSF102114">
    <property type="entry name" value="Radical SAM enzymes"/>
    <property type="match status" value="1"/>
</dbReference>
<keyword evidence="7" id="KW-0408">Iron</keyword>
<dbReference type="InterPro" id="IPR034405">
    <property type="entry name" value="F420"/>
</dbReference>
<dbReference type="NCBIfam" id="TIGR03550">
    <property type="entry name" value="F420_cofG"/>
    <property type="match status" value="1"/>
</dbReference>
<dbReference type="HAMAP" id="MF_01611">
    <property type="entry name" value="FO_synth_sub1"/>
    <property type="match status" value="1"/>
</dbReference>
<dbReference type="InterPro" id="IPR013785">
    <property type="entry name" value="Aldolase_TIM"/>
</dbReference>
<keyword evidence="5" id="KW-0949">S-adenosyl-L-methionine</keyword>
<dbReference type="UniPathway" id="UPA00072"/>
<evidence type="ECO:0000313" key="12">
    <source>
        <dbReference type="EMBL" id="TXR58248.1"/>
    </source>
</evidence>
<dbReference type="Pfam" id="PF04055">
    <property type="entry name" value="Radical_SAM"/>
    <property type="match status" value="1"/>
</dbReference>
<dbReference type="GO" id="GO:0044689">
    <property type="term" value="F:7,8-didemethyl-8-hydroxy-5-deazariboflavin synthase activity"/>
    <property type="evidence" value="ECO:0007669"/>
    <property type="project" value="UniProtKB-EC"/>
</dbReference>
<dbReference type="PROSITE" id="PS51918">
    <property type="entry name" value="RADICAL_SAM"/>
    <property type="match status" value="1"/>
</dbReference>
<dbReference type="InterPro" id="IPR019939">
    <property type="entry name" value="CofG_family"/>
</dbReference>
<evidence type="ECO:0000256" key="5">
    <source>
        <dbReference type="ARBA" id="ARBA00022691"/>
    </source>
</evidence>
<dbReference type="AlphaFoldDB" id="A0A5C8ZMG6"/>
<dbReference type="Gene3D" id="3.20.20.70">
    <property type="entry name" value="Aldolase class I"/>
    <property type="match status" value="1"/>
</dbReference>
<evidence type="ECO:0000256" key="6">
    <source>
        <dbReference type="ARBA" id="ARBA00022723"/>
    </source>
</evidence>
<dbReference type="PANTHER" id="PTHR43076:SF15">
    <property type="entry name" value="7,8-DIDEMETHYL-8-HYDROXY-5-DEAZARIBOFLAVIN SYNTHASE"/>
    <property type="match status" value="1"/>
</dbReference>
<proteinExistence type="inferred from homology"/>
<dbReference type="PANTHER" id="PTHR43076">
    <property type="entry name" value="FO SYNTHASE (COFH)"/>
    <property type="match status" value="1"/>
</dbReference>
<reference evidence="12 13" key="1">
    <citation type="submission" date="2019-07" db="EMBL/GenBank/DDBJ databases">
        <title>Quadrisphaera sp. strain DD2A genome sequencing and assembly.</title>
        <authorList>
            <person name="Kim I."/>
        </authorList>
    </citation>
    <scope>NUCLEOTIDE SEQUENCE [LARGE SCALE GENOMIC DNA]</scope>
    <source>
        <strain evidence="12 13">DD2A</strain>
    </source>
</reference>
<evidence type="ECO:0000256" key="2">
    <source>
        <dbReference type="ARBA" id="ARBA00004712"/>
    </source>
</evidence>
<dbReference type="GO" id="GO:0016765">
    <property type="term" value="F:transferase activity, transferring alkyl or aryl (other than methyl) groups"/>
    <property type="evidence" value="ECO:0007669"/>
    <property type="project" value="InterPro"/>
</dbReference>
<sequence length="426" mass="45791">MPDPTLPPSDRSVADALSSAETGATLEPDQAEVLLAARGLGPGEPLDRLLRLASAVRDAGLAAAGRPGVVTYSRKVFVPLTTLCRDRCHYCTFVDTPLQLARAGRAPFMTEDEVLALTRDGAALECKEALFTLGDRPEARWPEAQQWLDAHGFGSTLAYVRHLAVRVREETGMLPHLNPGVMTADELADLRPVAASMGMMLETTSRDLFERRGAAHYGSPDKDPAVRLQVLEDAGAAAVPFTTGVLLGIGETPADRVESLLAVVDVARRHGHVREAIVQNFRAKPRTAMRGEPDLALQEYAAALAVARLLLGADVRVQAPPNLSDPAELALLLRAGVDDWGGVSPLTPDHVNPERPWPHLDDLARWSAECGFELRERLALQPEHALDAQRWLDPAVRPAVSALAGPDGLAVQGRRPVGLAPRRPAA</sequence>
<feature type="domain" description="Radical SAM core" evidence="11">
    <location>
        <begin position="70"/>
        <end position="322"/>
    </location>
</feature>
<organism evidence="12 13">
    <name type="scientific">Quadrisphaera setariae</name>
    <dbReference type="NCBI Taxonomy" id="2593304"/>
    <lineage>
        <taxon>Bacteria</taxon>
        <taxon>Bacillati</taxon>
        <taxon>Actinomycetota</taxon>
        <taxon>Actinomycetes</taxon>
        <taxon>Kineosporiales</taxon>
        <taxon>Kineosporiaceae</taxon>
        <taxon>Quadrisphaera</taxon>
    </lineage>
</organism>